<dbReference type="EMBL" id="CAJOBJ010156018">
    <property type="protein sequence ID" value="CAF4827107.1"/>
    <property type="molecule type" value="Genomic_DNA"/>
</dbReference>
<feature type="non-terminal residue" evidence="1">
    <location>
        <position position="46"/>
    </location>
</feature>
<organism evidence="1 2">
    <name type="scientific">Rotaria magnacalcarata</name>
    <dbReference type="NCBI Taxonomy" id="392030"/>
    <lineage>
        <taxon>Eukaryota</taxon>
        <taxon>Metazoa</taxon>
        <taxon>Spiralia</taxon>
        <taxon>Gnathifera</taxon>
        <taxon>Rotifera</taxon>
        <taxon>Eurotatoria</taxon>
        <taxon>Bdelloidea</taxon>
        <taxon>Philodinida</taxon>
        <taxon>Philodinidae</taxon>
        <taxon>Rotaria</taxon>
    </lineage>
</organism>
<gene>
    <name evidence="1" type="ORF">GIL414_LOCUS48276</name>
</gene>
<sequence length="46" mass="5084">MNGTDVKPEHLPSEIRVIPSSPYTEVRKPSINREVLVPENEAIIAG</sequence>
<accession>A0A8S3BJT8</accession>
<evidence type="ECO:0000313" key="1">
    <source>
        <dbReference type="EMBL" id="CAF4827107.1"/>
    </source>
</evidence>
<dbReference type="AlphaFoldDB" id="A0A8S3BJT8"/>
<name>A0A8S3BJT8_9BILA</name>
<protein>
    <submittedName>
        <fullName evidence="1">Uncharacterized protein</fullName>
    </submittedName>
</protein>
<reference evidence="1" key="1">
    <citation type="submission" date="2021-02" db="EMBL/GenBank/DDBJ databases">
        <authorList>
            <person name="Nowell W R."/>
        </authorList>
    </citation>
    <scope>NUCLEOTIDE SEQUENCE</scope>
</reference>
<dbReference type="Proteomes" id="UP000681720">
    <property type="component" value="Unassembled WGS sequence"/>
</dbReference>
<proteinExistence type="predicted"/>
<comment type="caution">
    <text evidence="1">The sequence shown here is derived from an EMBL/GenBank/DDBJ whole genome shotgun (WGS) entry which is preliminary data.</text>
</comment>
<evidence type="ECO:0000313" key="2">
    <source>
        <dbReference type="Proteomes" id="UP000681720"/>
    </source>
</evidence>